<dbReference type="PRINTS" id="PR00368">
    <property type="entry name" value="FADPNR"/>
</dbReference>
<comment type="caution">
    <text evidence="7">The sequence shown here is derived from an EMBL/GenBank/DDBJ whole genome shotgun (WGS) entry which is preliminary data.</text>
</comment>
<keyword evidence="5" id="KW-0560">Oxidoreductase</keyword>
<dbReference type="InterPro" id="IPR023753">
    <property type="entry name" value="FAD/NAD-binding_dom"/>
</dbReference>
<keyword evidence="4" id="KW-0274">FAD</keyword>
<dbReference type="Gene3D" id="3.50.50.100">
    <property type="match status" value="1"/>
</dbReference>
<dbReference type="GO" id="GO:0019646">
    <property type="term" value="P:aerobic electron transport chain"/>
    <property type="evidence" value="ECO:0007669"/>
    <property type="project" value="TreeGrafter"/>
</dbReference>
<dbReference type="Proteomes" id="UP000323257">
    <property type="component" value="Unassembled WGS sequence"/>
</dbReference>
<dbReference type="AlphaFoldDB" id="A0A5S5BWE1"/>
<proteinExistence type="inferred from homology"/>
<dbReference type="InterPro" id="IPR036188">
    <property type="entry name" value="FAD/NAD-bd_sf"/>
</dbReference>
<evidence type="ECO:0000313" key="8">
    <source>
        <dbReference type="Proteomes" id="UP000323257"/>
    </source>
</evidence>
<reference evidence="7 8" key="1">
    <citation type="submission" date="2019-07" db="EMBL/GenBank/DDBJ databases">
        <title>Genomic Encyclopedia of Type Strains, Phase III (KMG-III): the genomes of soil and plant-associated and newly described type strains.</title>
        <authorList>
            <person name="Whitman W."/>
        </authorList>
    </citation>
    <scope>NUCLEOTIDE SEQUENCE [LARGE SCALE GENOMIC DNA]</scope>
    <source>
        <strain evidence="7 8">BL24</strain>
    </source>
</reference>
<dbReference type="PANTHER" id="PTHR42913">
    <property type="entry name" value="APOPTOSIS-INDUCING FACTOR 1"/>
    <property type="match status" value="1"/>
</dbReference>
<gene>
    <name evidence="7" type="ORF">BCM02_110266</name>
</gene>
<evidence type="ECO:0000256" key="5">
    <source>
        <dbReference type="ARBA" id="ARBA00023002"/>
    </source>
</evidence>
<keyword evidence="3" id="KW-0285">Flavoprotein</keyword>
<name>A0A5S5BWE1_9BACL</name>
<accession>A0A5S5BWE1</accession>
<dbReference type="PANTHER" id="PTHR42913:SF3">
    <property type="entry name" value="64 KDA MITOCHONDRIAL NADH DEHYDROGENASE (EUROFUNG)"/>
    <property type="match status" value="1"/>
</dbReference>
<organism evidence="7 8">
    <name type="scientific">Paenibacillus methanolicus</name>
    <dbReference type="NCBI Taxonomy" id="582686"/>
    <lineage>
        <taxon>Bacteria</taxon>
        <taxon>Bacillati</taxon>
        <taxon>Bacillota</taxon>
        <taxon>Bacilli</taxon>
        <taxon>Bacillales</taxon>
        <taxon>Paenibacillaceae</taxon>
        <taxon>Paenibacillus</taxon>
    </lineage>
</organism>
<evidence type="ECO:0000259" key="6">
    <source>
        <dbReference type="Pfam" id="PF07992"/>
    </source>
</evidence>
<evidence type="ECO:0000256" key="4">
    <source>
        <dbReference type="ARBA" id="ARBA00022827"/>
    </source>
</evidence>
<sequence length="403" mass="44624">MDGILNMSNIPKIVILGAGYGGILTALRLQKELNYNEADVTLVNKHDYHYITTHLHMPAAGTDKAENARVSISKLIDEFKIDFVKSTVVQIRTQDKKVILEDGTLSYDYLVIGVGGEPETFGIPGMSEYAMNIRSINSVRLIREHIEYQFARYKREPHRTDYLTFVVGGAGFTGIEFVGELADRVPELCKQFDVDPQLVRIVNVEAAPSALPGFDPELVEYAMQVLTKKGVTFRIGTAIKECTPDGVIVGDGEEIRSATVIWAAGVRGNRLIDEAGFETMRGRVKVDEFLRAPSNENIYIVGDNSLILNPEGRPYPPTAQIAMQQGVTCAHNLVASIRNQPLRKFEFKNKGTVASLGKGEAIGLAFGKTYKGRVAAWLKKLIDLRYLFIIGGIPLVLRKGKFF</sequence>
<keyword evidence="8" id="KW-1185">Reference proteome</keyword>
<feature type="domain" description="FAD/NAD(P)-binding" evidence="6">
    <location>
        <begin position="12"/>
        <end position="326"/>
    </location>
</feature>
<comment type="cofactor">
    <cofactor evidence="1">
        <name>FAD</name>
        <dbReference type="ChEBI" id="CHEBI:57692"/>
    </cofactor>
</comment>
<evidence type="ECO:0000256" key="3">
    <source>
        <dbReference type="ARBA" id="ARBA00022630"/>
    </source>
</evidence>
<evidence type="ECO:0000256" key="2">
    <source>
        <dbReference type="ARBA" id="ARBA00005272"/>
    </source>
</evidence>
<protein>
    <submittedName>
        <fullName evidence="7">NADH dehydrogenase</fullName>
    </submittedName>
</protein>
<dbReference type="EMBL" id="VNHS01000010">
    <property type="protein sequence ID" value="TYP71314.1"/>
    <property type="molecule type" value="Genomic_DNA"/>
</dbReference>
<comment type="similarity">
    <text evidence="2">Belongs to the NADH dehydrogenase family.</text>
</comment>
<dbReference type="GO" id="GO:0003955">
    <property type="term" value="F:NAD(P)H dehydrogenase (quinone) activity"/>
    <property type="evidence" value="ECO:0007669"/>
    <property type="project" value="TreeGrafter"/>
</dbReference>
<dbReference type="InterPro" id="IPR051169">
    <property type="entry name" value="NADH-Q_oxidoreductase"/>
</dbReference>
<evidence type="ECO:0000256" key="1">
    <source>
        <dbReference type="ARBA" id="ARBA00001974"/>
    </source>
</evidence>
<dbReference type="SUPFAM" id="SSF51905">
    <property type="entry name" value="FAD/NAD(P)-binding domain"/>
    <property type="match status" value="1"/>
</dbReference>
<dbReference type="Pfam" id="PF07992">
    <property type="entry name" value="Pyr_redox_2"/>
    <property type="match status" value="1"/>
</dbReference>
<evidence type="ECO:0000313" key="7">
    <source>
        <dbReference type="EMBL" id="TYP71314.1"/>
    </source>
</evidence>